<dbReference type="NCBIfam" id="NF002074">
    <property type="entry name" value="PRK00913.1-4"/>
    <property type="match status" value="1"/>
</dbReference>
<dbReference type="PROSITE" id="PS00631">
    <property type="entry name" value="CYTOSOL_AP"/>
    <property type="match status" value="1"/>
</dbReference>
<feature type="binding site" evidence="8">
    <location>
        <position position="408"/>
    </location>
    <ligand>
        <name>Mn(2+)</name>
        <dbReference type="ChEBI" id="CHEBI:29035"/>
        <label>1</label>
    </ligand>
</feature>
<dbReference type="EMBL" id="CAJZAG010000008">
    <property type="protein sequence ID" value="CAG9179083.1"/>
    <property type="molecule type" value="Genomic_DNA"/>
</dbReference>
<keyword evidence="11" id="KW-1185">Reference proteome</keyword>
<dbReference type="SUPFAM" id="SSF52949">
    <property type="entry name" value="Macro domain-like"/>
    <property type="match status" value="1"/>
</dbReference>
<feature type="binding site" evidence="8">
    <location>
        <position position="326"/>
    </location>
    <ligand>
        <name>Mn(2+)</name>
        <dbReference type="ChEBI" id="CHEBI:29035"/>
        <label>2</label>
    </ligand>
</feature>
<dbReference type="InterPro" id="IPR008283">
    <property type="entry name" value="Peptidase_M17_N"/>
</dbReference>
<dbReference type="PRINTS" id="PR00481">
    <property type="entry name" value="LAMNOPPTDASE"/>
</dbReference>
<evidence type="ECO:0000256" key="8">
    <source>
        <dbReference type="HAMAP-Rule" id="MF_00181"/>
    </source>
</evidence>
<name>A0ABN7YZD8_9BURK</name>
<dbReference type="GO" id="GO:0004177">
    <property type="term" value="F:aminopeptidase activity"/>
    <property type="evidence" value="ECO:0007669"/>
    <property type="project" value="UniProtKB-KW"/>
</dbReference>
<dbReference type="EC" id="3.4.11.1" evidence="8"/>
<gene>
    <name evidence="8 10" type="primary">pepA</name>
    <name evidence="10" type="ORF">LMG32289_04262</name>
</gene>
<dbReference type="SUPFAM" id="SSF53187">
    <property type="entry name" value="Zn-dependent exopeptidases"/>
    <property type="match status" value="1"/>
</dbReference>
<feature type="binding site" evidence="8">
    <location>
        <position position="331"/>
    </location>
    <ligand>
        <name>Mn(2+)</name>
        <dbReference type="ChEBI" id="CHEBI:29035"/>
        <label>1</label>
    </ligand>
</feature>
<evidence type="ECO:0000256" key="4">
    <source>
        <dbReference type="ARBA" id="ARBA00022438"/>
    </source>
</evidence>
<dbReference type="Pfam" id="PF00883">
    <property type="entry name" value="Peptidase_M17"/>
    <property type="match status" value="1"/>
</dbReference>
<organism evidence="10 11">
    <name type="scientific">Cupriavidus pampae</name>
    <dbReference type="NCBI Taxonomy" id="659251"/>
    <lineage>
        <taxon>Bacteria</taxon>
        <taxon>Pseudomonadati</taxon>
        <taxon>Pseudomonadota</taxon>
        <taxon>Betaproteobacteria</taxon>
        <taxon>Burkholderiales</taxon>
        <taxon>Burkholderiaceae</taxon>
        <taxon>Cupriavidus</taxon>
    </lineage>
</organism>
<keyword evidence="7 8" id="KW-0464">Manganese</keyword>
<evidence type="ECO:0000256" key="6">
    <source>
        <dbReference type="ARBA" id="ARBA00022801"/>
    </source>
</evidence>
<keyword evidence="6 8" id="KW-0378">Hydrolase</keyword>
<comment type="similarity">
    <text evidence="3 8">Belongs to the peptidase M17 family.</text>
</comment>
<evidence type="ECO:0000256" key="1">
    <source>
        <dbReference type="ARBA" id="ARBA00000135"/>
    </source>
</evidence>
<reference evidence="10 11" key="1">
    <citation type="submission" date="2021-08" db="EMBL/GenBank/DDBJ databases">
        <authorList>
            <person name="Peeters C."/>
        </authorList>
    </citation>
    <scope>NUCLEOTIDE SEQUENCE [LARGE SCALE GENOMIC DNA]</scope>
    <source>
        <strain evidence="10 11">LMG 32289</strain>
    </source>
</reference>
<feature type="domain" description="Cytosol aminopeptidase" evidence="9">
    <location>
        <begin position="406"/>
        <end position="413"/>
    </location>
</feature>
<dbReference type="Gene3D" id="3.40.630.10">
    <property type="entry name" value="Zn peptidases"/>
    <property type="match status" value="1"/>
</dbReference>
<evidence type="ECO:0000313" key="10">
    <source>
        <dbReference type="EMBL" id="CAG9179083.1"/>
    </source>
</evidence>
<evidence type="ECO:0000256" key="2">
    <source>
        <dbReference type="ARBA" id="ARBA00000967"/>
    </source>
</evidence>
<evidence type="ECO:0000313" key="11">
    <source>
        <dbReference type="Proteomes" id="UP000706525"/>
    </source>
</evidence>
<sequence>MCRGAEEAGRTAGLSAWRVGGGESRMKIADNGGFLFDEPLEGSAMEFSTKALDWAKAGQNGFLATKTDCLVVGVFEGQNLAGVAKALDVATKGLVTRLVKQGDFEGKRGTHLMLHEVPGIGAARVLLVGLGKEPDFHDKAFAEAVRTAIRALSGTRAATALWALAPQNPTQRDVAWSVITTITLVRDAGYRLLERHPDLKRAPRGANGADRPSLRKIVLAVDTADAKAATQAVVRGTAIANGMDLARDLGNLPSNICTPTYLADAARGIAKRHKLKAEILGRKQIESLKMGAFLAVTKGSEEPPQFIVLRYDGGGAKQAPVVLVGKGITFDTGGISLKPGEGMDEMKYDMCGAASVLGTIQAVAEMGLRLNVIAVVPTCENMPSGVATKPGDVVTSMSGQTIEILNTDAEGRLILCDALTYVERFKPAAVVDVATLTGACIIALGHVNSGLYARNDLLADQLLDAGKKSMDTAWRLPLDDEYQDQLKSNFADMANIGGRPAGSVTAACFLARYTEKYDWAHLDIAGTAWKSGAAKGATGRPVPLLARFLMDRAG</sequence>
<evidence type="ECO:0000259" key="9">
    <source>
        <dbReference type="PROSITE" id="PS00631"/>
    </source>
</evidence>
<dbReference type="PANTHER" id="PTHR11963:SF23">
    <property type="entry name" value="CYTOSOL AMINOPEPTIDASE"/>
    <property type="match status" value="1"/>
</dbReference>
<dbReference type="InterPro" id="IPR023042">
    <property type="entry name" value="Peptidase_M17_leu_NH2_pept"/>
</dbReference>
<protein>
    <recommendedName>
        <fullName evidence="8">Probable cytosol aminopeptidase</fullName>
        <ecNumber evidence="8">3.4.11.1</ecNumber>
    </recommendedName>
    <alternativeName>
        <fullName evidence="8">Leucine aminopeptidase</fullName>
        <shortName evidence="8">LAP</shortName>
        <ecNumber evidence="8">3.4.11.10</ecNumber>
    </alternativeName>
    <alternativeName>
        <fullName evidence="8">Leucyl aminopeptidase</fullName>
    </alternativeName>
</protein>
<keyword evidence="5 8" id="KW-0645">Protease</keyword>
<keyword evidence="8" id="KW-0479">Metal-binding</keyword>
<feature type="binding site" evidence="8">
    <location>
        <position position="349"/>
    </location>
    <ligand>
        <name>Mn(2+)</name>
        <dbReference type="ChEBI" id="CHEBI:29035"/>
        <label>2</label>
    </ligand>
</feature>
<evidence type="ECO:0000256" key="7">
    <source>
        <dbReference type="ARBA" id="ARBA00023211"/>
    </source>
</evidence>
<evidence type="ECO:0000256" key="3">
    <source>
        <dbReference type="ARBA" id="ARBA00009528"/>
    </source>
</evidence>
<dbReference type="EC" id="3.4.11.10" evidence="8"/>
<feature type="active site" evidence="8">
    <location>
        <position position="412"/>
    </location>
</feature>
<keyword evidence="4 8" id="KW-0031">Aminopeptidase</keyword>
<dbReference type="Gene3D" id="3.40.220.10">
    <property type="entry name" value="Leucine Aminopeptidase, subunit E, domain 1"/>
    <property type="match status" value="1"/>
</dbReference>
<comment type="cofactor">
    <cofactor evidence="8">
        <name>Mn(2+)</name>
        <dbReference type="ChEBI" id="CHEBI:29035"/>
    </cofactor>
    <text evidence="8">Binds 2 manganese ions per subunit.</text>
</comment>
<feature type="active site" evidence="8">
    <location>
        <position position="338"/>
    </location>
</feature>
<proteinExistence type="inferred from homology"/>
<dbReference type="Pfam" id="PF02789">
    <property type="entry name" value="Peptidase_M17_N"/>
    <property type="match status" value="1"/>
</dbReference>
<keyword evidence="8" id="KW-0963">Cytoplasm</keyword>
<evidence type="ECO:0000256" key="5">
    <source>
        <dbReference type="ARBA" id="ARBA00022670"/>
    </source>
</evidence>
<accession>A0ABN7YZD8</accession>
<dbReference type="Proteomes" id="UP000706525">
    <property type="component" value="Unassembled WGS sequence"/>
</dbReference>
<dbReference type="PANTHER" id="PTHR11963">
    <property type="entry name" value="LEUCINE AMINOPEPTIDASE-RELATED"/>
    <property type="match status" value="1"/>
</dbReference>
<feature type="binding site" evidence="8">
    <location>
        <position position="410"/>
    </location>
    <ligand>
        <name>Mn(2+)</name>
        <dbReference type="ChEBI" id="CHEBI:29035"/>
        <label>1</label>
    </ligand>
</feature>
<dbReference type="InterPro" id="IPR000819">
    <property type="entry name" value="Peptidase_M17_C"/>
</dbReference>
<dbReference type="CDD" id="cd00433">
    <property type="entry name" value="Peptidase_M17"/>
    <property type="match status" value="1"/>
</dbReference>
<dbReference type="HAMAP" id="MF_00181">
    <property type="entry name" value="Cytosol_peptidase_M17"/>
    <property type="match status" value="1"/>
</dbReference>
<dbReference type="NCBIfam" id="NF002077">
    <property type="entry name" value="PRK00913.2-4"/>
    <property type="match status" value="1"/>
</dbReference>
<comment type="catalytic activity">
    <reaction evidence="2 8">
        <text>Release of an N-terminal amino acid, preferentially leucine, but not glutamic or aspartic acids.</text>
        <dbReference type="EC" id="3.4.11.10"/>
    </reaction>
</comment>
<feature type="binding site" evidence="8">
    <location>
        <position position="410"/>
    </location>
    <ligand>
        <name>Mn(2+)</name>
        <dbReference type="ChEBI" id="CHEBI:29035"/>
        <label>2</label>
    </ligand>
</feature>
<comment type="caution">
    <text evidence="10">The sequence shown here is derived from an EMBL/GenBank/DDBJ whole genome shotgun (WGS) entry which is preliminary data.</text>
</comment>
<feature type="binding site" evidence="8">
    <location>
        <position position="331"/>
    </location>
    <ligand>
        <name>Mn(2+)</name>
        <dbReference type="ChEBI" id="CHEBI:29035"/>
        <label>2</label>
    </ligand>
</feature>
<comment type="catalytic activity">
    <reaction evidence="1 8">
        <text>Release of an N-terminal amino acid, Xaa-|-Yaa-, in which Xaa is preferably Leu, but may be other amino acids including Pro although not Arg or Lys, and Yaa may be Pro. Amino acid amides and methyl esters are also readily hydrolyzed, but rates on arylamides are exceedingly low.</text>
        <dbReference type="EC" id="3.4.11.1"/>
    </reaction>
</comment>
<dbReference type="InterPro" id="IPR043472">
    <property type="entry name" value="Macro_dom-like"/>
</dbReference>
<comment type="function">
    <text evidence="8">Presumably involved in the processing and regular turnover of intracellular proteins. Catalyzes the removal of unsubstituted N-terminal amino acids from various peptides.</text>
</comment>
<comment type="subcellular location">
    <subcellularLocation>
        <location evidence="8">Cytoplasm</location>
    </subcellularLocation>
</comment>
<dbReference type="InterPro" id="IPR011356">
    <property type="entry name" value="Leucine_aapep/pepB"/>
</dbReference>
<dbReference type="NCBIfam" id="NF002073">
    <property type="entry name" value="PRK00913.1-2"/>
    <property type="match status" value="1"/>
</dbReference>